<feature type="transmembrane region" description="Helical" evidence="6">
    <location>
        <begin position="60"/>
        <end position="81"/>
    </location>
</feature>
<keyword evidence="3 6" id="KW-0812">Transmembrane</keyword>
<proteinExistence type="predicted"/>
<dbReference type="CDD" id="cd06580">
    <property type="entry name" value="TM_PBP1_transp_TpRbsC_like"/>
    <property type="match status" value="1"/>
</dbReference>
<dbReference type="GO" id="GO:0005886">
    <property type="term" value="C:plasma membrane"/>
    <property type="evidence" value="ECO:0007669"/>
    <property type="project" value="UniProtKB-SubCell"/>
</dbReference>
<evidence type="ECO:0000256" key="2">
    <source>
        <dbReference type="ARBA" id="ARBA00022475"/>
    </source>
</evidence>
<dbReference type="OrthoDB" id="9809785at2"/>
<name>A0A964T6I3_9HYPH</name>
<dbReference type="GO" id="GO:0022857">
    <property type="term" value="F:transmembrane transporter activity"/>
    <property type="evidence" value="ECO:0007669"/>
    <property type="project" value="InterPro"/>
</dbReference>
<evidence type="ECO:0000313" key="7">
    <source>
        <dbReference type="EMBL" id="MYZ49393.1"/>
    </source>
</evidence>
<keyword evidence="5 6" id="KW-0472">Membrane</keyword>
<feature type="transmembrane region" description="Helical" evidence="6">
    <location>
        <begin position="275"/>
        <end position="291"/>
    </location>
</feature>
<feature type="transmembrane region" description="Helical" evidence="6">
    <location>
        <begin position="88"/>
        <end position="108"/>
    </location>
</feature>
<reference evidence="7" key="1">
    <citation type="submission" date="2019-03" db="EMBL/GenBank/DDBJ databases">
        <title>Afifella sp. nov., isolated from activated sludge.</title>
        <authorList>
            <person name="Li Q."/>
            <person name="Liu Y."/>
        </authorList>
    </citation>
    <scope>NUCLEOTIDE SEQUENCE</scope>
    <source>
        <strain evidence="7">L72</strain>
    </source>
</reference>
<dbReference type="InterPro" id="IPR001851">
    <property type="entry name" value="ABC_transp_permease"/>
</dbReference>
<dbReference type="EMBL" id="SPKJ01000072">
    <property type="protein sequence ID" value="MYZ49393.1"/>
    <property type="molecule type" value="Genomic_DNA"/>
</dbReference>
<evidence type="ECO:0000313" key="8">
    <source>
        <dbReference type="Proteomes" id="UP000773614"/>
    </source>
</evidence>
<dbReference type="AlphaFoldDB" id="A0A964T6I3"/>
<dbReference type="PANTHER" id="PTHR47089:SF1">
    <property type="entry name" value="GUANOSINE ABC TRANSPORTER PERMEASE PROTEIN NUPP"/>
    <property type="match status" value="1"/>
</dbReference>
<dbReference type="Proteomes" id="UP000773614">
    <property type="component" value="Unassembled WGS sequence"/>
</dbReference>
<gene>
    <name evidence="7" type="ORF">E4O86_16915</name>
</gene>
<keyword evidence="2" id="KW-1003">Cell membrane</keyword>
<evidence type="ECO:0000256" key="4">
    <source>
        <dbReference type="ARBA" id="ARBA00022989"/>
    </source>
</evidence>
<accession>A0A964T6I3</accession>
<keyword evidence="4 6" id="KW-1133">Transmembrane helix</keyword>
<feature type="transmembrane region" description="Helical" evidence="6">
    <location>
        <begin position="328"/>
        <end position="346"/>
    </location>
</feature>
<dbReference type="PANTHER" id="PTHR47089">
    <property type="entry name" value="ABC TRANSPORTER, PERMEASE PROTEIN"/>
    <property type="match status" value="1"/>
</dbReference>
<sequence>MRLDLVPRPEPSGRMALLSPVIATVLTLAIGAALFLVLGVDPARGLYVYFVEPLTAGWSLVELVVKAAPLALIAVGLALCFRANVWNIGAEGQFTIGAVCGSAIPVLLPDWQSPAVLPLMLLLGLLGGALYGAVPAVLKNRFGASEILTSLMLTYVALLLLDWLVRGPWRDPGSYNFPESVLFSSAATMPVMGEGSRLHWGVLFAPLAALLAYLRLGTSVQGFAIKVTGAAPRAARFSGFSGGAVTLGVFVVSGALAGLAGIVEVAGTIGQLRPTISPGYGFAAIIVAFVGRLHPLGILVAALLLALTYLGGEGAQVTLGLSANVTRLFQGLLLVILLGCDTLIAYRIRFERRGRPAAGEASRG</sequence>
<feature type="transmembrane region" description="Helical" evidence="6">
    <location>
        <begin position="114"/>
        <end position="134"/>
    </location>
</feature>
<keyword evidence="8" id="KW-1185">Reference proteome</keyword>
<dbReference type="RefSeq" id="WP_161141734.1">
    <property type="nucleotide sequence ID" value="NZ_SPKJ01000072.1"/>
</dbReference>
<evidence type="ECO:0000256" key="6">
    <source>
        <dbReference type="SAM" id="Phobius"/>
    </source>
</evidence>
<evidence type="ECO:0000256" key="5">
    <source>
        <dbReference type="ARBA" id="ARBA00023136"/>
    </source>
</evidence>
<protein>
    <submittedName>
        <fullName evidence="7">ABC transporter permease</fullName>
    </submittedName>
</protein>
<organism evidence="7 8">
    <name type="scientific">Propylenella binzhouense</name>
    <dbReference type="NCBI Taxonomy" id="2555902"/>
    <lineage>
        <taxon>Bacteria</taxon>
        <taxon>Pseudomonadati</taxon>
        <taxon>Pseudomonadota</taxon>
        <taxon>Alphaproteobacteria</taxon>
        <taxon>Hyphomicrobiales</taxon>
        <taxon>Propylenellaceae</taxon>
        <taxon>Propylenella</taxon>
    </lineage>
</organism>
<feature type="transmembrane region" description="Helical" evidence="6">
    <location>
        <begin position="146"/>
        <end position="165"/>
    </location>
</feature>
<feature type="transmembrane region" description="Helical" evidence="6">
    <location>
        <begin position="298"/>
        <end position="322"/>
    </location>
</feature>
<feature type="transmembrane region" description="Helical" evidence="6">
    <location>
        <begin position="237"/>
        <end position="263"/>
    </location>
</feature>
<comment type="subcellular location">
    <subcellularLocation>
        <location evidence="1">Cell membrane</location>
        <topology evidence="1">Multi-pass membrane protein</topology>
    </subcellularLocation>
</comment>
<feature type="transmembrane region" description="Helical" evidence="6">
    <location>
        <begin position="21"/>
        <end position="40"/>
    </location>
</feature>
<comment type="caution">
    <text evidence="7">The sequence shown here is derived from an EMBL/GenBank/DDBJ whole genome shotgun (WGS) entry which is preliminary data.</text>
</comment>
<dbReference type="Pfam" id="PF02653">
    <property type="entry name" value="BPD_transp_2"/>
    <property type="match status" value="1"/>
</dbReference>
<evidence type="ECO:0000256" key="1">
    <source>
        <dbReference type="ARBA" id="ARBA00004651"/>
    </source>
</evidence>
<feature type="transmembrane region" description="Helical" evidence="6">
    <location>
        <begin position="198"/>
        <end position="216"/>
    </location>
</feature>
<evidence type="ECO:0000256" key="3">
    <source>
        <dbReference type="ARBA" id="ARBA00022692"/>
    </source>
</evidence>